<organism evidence="2 3">
    <name type="scientific">Halorubrum tailed virus 29</name>
    <dbReference type="NCBI Taxonomy" id="2878010"/>
    <lineage>
        <taxon>Viruses</taxon>
        <taxon>Duplodnaviria</taxon>
        <taxon>Heunggongvirae</taxon>
        <taxon>Uroviricota</taxon>
        <taxon>Caudoviricetes</taxon>
        <taxon>Kirjokansivirales</taxon>
        <taxon>Haloferuviridae</taxon>
        <taxon>Dpdavirus</taxon>
        <taxon>Dpdavirus caudatum</taxon>
        <taxon>Dpdavirus HRTV29</taxon>
    </lineage>
</organism>
<proteinExistence type="predicted"/>
<protein>
    <submittedName>
        <fullName evidence="2">Uncharacterized protein</fullName>
    </submittedName>
</protein>
<keyword evidence="1" id="KW-0812">Transmembrane</keyword>
<keyword evidence="1" id="KW-0472">Membrane</keyword>
<gene>
    <name evidence="2" type="ORF">HRTV-29_gp65</name>
</gene>
<feature type="transmembrane region" description="Helical" evidence="1">
    <location>
        <begin position="6"/>
        <end position="32"/>
    </location>
</feature>
<evidence type="ECO:0000313" key="2">
    <source>
        <dbReference type="EMBL" id="UBF23343.1"/>
    </source>
</evidence>
<name>A0AAE9BZC9_9CAUD</name>
<accession>A0AAE9BZC9</accession>
<keyword evidence="1" id="KW-1133">Transmembrane helix</keyword>
<reference evidence="2" key="1">
    <citation type="submission" date="2021-05" db="EMBL/GenBank/DDBJ databases">
        <title>Diversity, taxonomy and evolution of archaeal viruses of the class Caudoviricetes.</title>
        <authorList>
            <person name="Liu Y."/>
            <person name="Demina T.A."/>
            <person name="Roux S."/>
            <person name="Aiewsakun P."/>
            <person name="Kazlauskas D."/>
            <person name="Simmonds P."/>
            <person name="Prangishvili D."/>
            <person name="Oksanen H.M."/>
            <person name="Krupovic M."/>
        </authorList>
    </citation>
    <scope>NUCLEOTIDE SEQUENCE</scope>
    <source>
        <strain evidence="2">HRTV-29/29</strain>
    </source>
</reference>
<dbReference type="EMBL" id="MZ334526">
    <property type="protein sequence ID" value="UBF23343.1"/>
    <property type="molecule type" value="Genomic_DNA"/>
</dbReference>
<keyword evidence="3" id="KW-1185">Reference proteome</keyword>
<evidence type="ECO:0000313" key="3">
    <source>
        <dbReference type="Proteomes" id="UP000827282"/>
    </source>
</evidence>
<evidence type="ECO:0000256" key="1">
    <source>
        <dbReference type="SAM" id="Phobius"/>
    </source>
</evidence>
<dbReference type="Proteomes" id="UP000827282">
    <property type="component" value="Segment"/>
</dbReference>
<sequence>MNRIHYAVMAAFLSVVFMFATGSLVGLVGLFVSMTFAGWEFGKAHIPAEA</sequence>